<gene>
    <name evidence="3" type="ORF">MW290_19960</name>
</gene>
<evidence type="ECO:0000256" key="2">
    <source>
        <dbReference type="SAM" id="SignalP"/>
    </source>
</evidence>
<dbReference type="RefSeq" id="WP_250199436.1">
    <property type="nucleotide sequence ID" value="NZ_CP097636.1"/>
</dbReference>
<evidence type="ECO:0000313" key="4">
    <source>
        <dbReference type="Proteomes" id="UP001056201"/>
    </source>
</evidence>
<organism evidence="3 4">
    <name type="scientific">Aquincola tertiaricarbonis</name>
    <dbReference type="NCBI Taxonomy" id="391953"/>
    <lineage>
        <taxon>Bacteria</taxon>
        <taxon>Pseudomonadati</taxon>
        <taxon>Pseudomonadota</taxon>
        <taxon>Betaproteobacteria</taxon>
        <taxon>Burkholderiales</taxon>
        <taxon>Sphaerotilaceae</taxon>
        <taxon>Aquincola</taxon>
    </lineage>
</organism>
<feature type="region of interest" description="Disordered" evidence="1">
    <location>
        <begin position="68"/>
        <end position="89"/>
    </location>
</feature>
<protein>
    <submittedName>
        <fullName evidence="3">Uncharacterized protein</fullName>
    </submittedName>
</protein>
<name>A0ABY4SD41_AQUTE</name>
<dbReference type="PROSITE" id="PS51257">
    <property type="entry name" value="PROKAR_LIPOPROTEIN"/>
    <property type="match status" value="1"/>
</dbReference>
<dbReference type="EMBL" id="CP097636">
    <property type="protein sequence ID" value="URI11236.1"/>
    <property type="molecule type" value="Genomic_DNA"/>
</dbReference>
<feature type="chain" id="PRO_5046093306" evidence="2">
    <location>
        <begin position="20"/>
        <end position="89"/>
    </location>
</feature>
<feature type="signal peptide" evidence="2">
    <location>
        <begin position="1"/>
        <end position="19"/>
    </location>
</feature>
<evidence type="ECO:0000313" key="3">
    <source>
        <dbReference type="EMBL" id="URI11236.1"/>
    </source>
</evidence>
<keyword evidence="4" id="KW-1185">Reference proteome</keyword>
<evidence type="ECO:0000256" key="1">
    <source>
        <dbReference type="SAM" id="MobiDB-lite"/>
    </source>
</evidence>
<proteinExistence type="predicted"/>
<keyword evidence="2" id="KW-0732">Signal</keyword>
<sequence length="89" mass="8847">MKQRTLCMAALAAATLALAGCFGGSDDHDDGASASGPLDTVPASASADTGGFIAYLKSLVALQPEDREPVGIDAVTPPEADTAEPEAVS</sequence>
<dbReference type="Proteomes" id="UP001056201">
    <property type="component" value="Chromosome 2"/>
</dbReference>
<reference evidence="3" key="1">
    <citation type="submission" date="2022-05" db="EMBL/GenBank/DDBJ databases">
        <title>An RpoN-dependent PEP-CTERM gene is involved in floc formation of an Aquincola tertiaricarbonis strain.</title>
        <authorList>
            <person name="Qiu D."/>
            <person name="Xia M."/>
        </authorList>
    </citation>
    <scope>NUCLEOTIDE SEQUENCE</scope>
    <source>
        <strain evidence="3">RN12</strain>
    </source>
</reference>
<accession>A0ABY4SD41</accession>